<dbReference type="SUPFAM" id="SSF56112">
    <property type="entry name" value="Protein kinase-like (PK-like)"/>
    <property type="match status" value="1"/>
</dbReference>
<evidence type="ECO:0000313" key="10">
    <source>
        <dbReference type="Proteomes" id="UP000070409"/>
    </source>
</evidence>
<organism evidence="9 10">
    <name type="scientific">Tsukamurella pseudospumae</name>
    <dbReference type="NCBI Taxonomy" id="239498"/>
    <lineage>
        <taxon>Bacteria</taxon>
        <taxon>Bacillati</taxon>
        <taxon>Actinomycetota</taxon>
        <taxon>Actinomycetes</taxon>
        <taxon>Mycobacteriales</taxon>
        <taxon>Tsukamurellaceae</taxon>
        <taxon>Tsukamurella</taxon>
    </lineage>
</organism>
<name>A0A137ZQT6_9ACTN</name>
<keyword evidence="6" id="KW-0067">ATP-binding</keyword>
<evidence type="ECO:0000259" key="8">
    <source>
        <dbReference type="PROSITE" id="PS50011"/>
    </source>
</evidence>
<feature type="domain" description="Protein kinase" evidence="8">
    <location>
        <begin position="1"/>
        <end position="243"/>
    </location>
</feature>
<evidence type="ECO:0000256" key="5">
    <source>
        <dbReference type="ARBA" id="ARBA00022777"/>
    </source>
</evidence>
<dbReference type="InterPro" id="IPR011009">
    <property type="entry name" value="Kinase-like_dom_sf"/>
</dbReference>
<comment type="caution">
    <text evidence="9">The sequence shown here is derived from an EMBL/GenBank/DDBJ whole genome shotgun (WGS) entry which is preliminary data.</text>
</comment>
<feature type="transmembrane region" description="Helical" evidence="7">
    <location>
        <begin position="338"/>
        <end position="363"/>
    </location>
</feature>
<keyword evidence="7" id="KW-0472">Membrane</keyword>
<dbReference type="Pfam" id="PF00069">
    <property type="entry name" value="Pkinase"/>
    <property type="match status" value="1"/>
</dbReference>
<dbReference type="PANTHER" id="PTHR43289:SF6">
    <property type="entry name" value="SERINE_THREONINE-PROTEIN KINASE NEKL-3"/>
    <property type="match status" value="1"/>
</dbReference>
<feature type="transmembrane region" description="Helical" evidence="7">
    <location>
        <begin position="383"/>
        <end position="405"/>
    </location>
</feature>
<keyword evidence="5" id="KW-0418">Kinase</keyword>
<dbReference type="Proteomes" id="UP000070409">
    <property type="component" value="Unassembled WGS sequence"/>
</dbReference>
<sequence>MGQVFLVENDRLQRLEAMKLMAVGSTDAQFLRRFATEARTAAGLDHPGIITVYDYGVTRGVPWYTMRYIPDAVSLDGSVVEPRDVMNVLGELSEAIDYAHSMGVVHRDIKPANIAVSTATDGSIARVTLLDFGISRVLDETRMTSADAVVGSAAYLAPELVQGGQPSAASDQYALACTVYQYLSGAPLFRADSVAALLYAQAHADPRPLTGAAGPLDTVVRRALSKDPTHRYETCTAFSDAFAGAVLASQAPTEFNCAQVARGAITPEGAAGTGAPSAAADGQLEPAKQPAAVGSSAIQDAWRSGSNIIGGIGRSASRNVERDLRDFRSRAVRVPERLWWRFTLLLVATCLSMWGLVAAVLFGADAYGQAVEAGRRWWLDTEVVLQGIAALVGVIVLAFFATRFLRAAREVRSNWKRD</sequence>
<dbReference type="PROSITE" id="PS50011">
    <property type="entry name" value="PROTEIN_KINASE_DOM"/>
    <property type="match status" value="1"/>
</dbReference>
<dbReference type="Gene3D" id="1.10.510.10">
    <property type="entry name" value="Transferase(Phosphotransferase) domain 1"/>
    <property type="match status" value="1"/>
</dbReference>
<gene>
    <name evidence="9" type="ORF">AXK61_15205</name>
</gene>
<keyword evidence="7" id="KW-1133">Transmembrane helix</keyword>
<evidence type="ECO:0000256" key="3">
    <source>
        <dbReference type="ARBA" id="ARBA00022679"/>
    </source>
</evidence>
<dbReference type="EC" id="2.7.11.1" evidence="1"/>
<dbReference type="EMBL" id="LSRE01000007">
    <property type="protein sequence ID" value="KXP00536.1"/>
    <property type="molecule type" value="Genomic_DNA"/>
</dbReference>
<keyword evidence="3" id="KW-0808">Transferase</keyword>
<keyword evidence="4" id="KW-0547">Nucleotide-binding</keyword>
<dbReference type="PANTHER" id="PTHR43289">
    <property type="entry name" value="MITOGEN-ACTIVATED PROTEIN KINASE KINASE KINASE 20-RELATED"/>
    <property type="match status" value="1"/>
</dbReference>
<keyword evidence="7" id="KW-0812">Transmembrane</keyword>
<accession>A0A137ZQT6</accession>
<proteinExistence type="predicted"/>
<evidence type="ECO:0000256" key="4">
    <source>
        <dbReference type="ARBA" id="ARBA00022741"/>
    </source>
</evidence>
<dbReference type="SMART" id="SM00220">
    <property type="entry name" value="S_TKc"/>
    <property type="match status" value="1"/>
</dbReference>
<evidence type="ECO:0000256" key="1">
    <source>
        <dbReference type="ARBA" id="ARBA00012513"/>
    </source>
</evidence>
<dbReference type="InterPro" id="IPR000719">
    <property type="entry name" value="Prot_kinase_dom"/>
</dbReference>
<dbReference type="CDD" id="cd14014">
    <property type="entry name" value="STKc_PknB_like"/>
    <property type="match status" value="1"/>
</dbReference>
<protein>
    <recommendedName>
        <fullName evidence="1">non-specific serine/threonine protein kinase</fullName>
        <ecNumber evidence="1">2.7.11.1</ecNumber>
    </recommendedName>
</protein>
<evidence type="ECO:0000313" key="9">
    <source>
        <dbReference type="EMBL" id="KXP00536.1"/>
    </source>
</evidence>
<keyword evidence="2" id="KW-0723">Serine/threonine-protein kinase</keyword>
<evidence type="ECO:0000256" key="6">
    <source>
        <dbReference type="ARBA" id="ARBA00022840"/>
    </source>
</evidence>
<evidence type="ECO:0000256" key="2">
    <source>
        <dbReference type="ARBA" id="ARBA00022527"/>
    </source>
</evidence>
<keyword evidence="10" id="KW-1185">Reference proteome</keyword>
<evidence type="ECO:0000256" key="7">
    <source>
        <dbReference type="SAM" id="Phobius"/>
    </source>
</evidence>
<reference evidence="9 10" key="1">
    <citation type="submission" date="2016-02" db="EMBL/GenBank/DDBJ databases">
        <authorList>
            <person name="Teng J.L."/>
            <person name="Tang Y."/>
            <person name="Huang Y."/>
            <person name="Guo F."/>
            <person name="Wei W."/>
            <person name="Chen J.H."/>
            <person name="Wong S.Y."/>
            <person name="Lau S.K."/>
            <person name="Woo P.C."/>
        </authorList>
    </citation>
    <scope>NUCLEOTIDE SEQUENCE [LARGE SCALE GENOMIC DNA]</scope>
    <source>
        <strain evidence="9 10">JCM 13375</strain>
    </source>
</reference>
<dbReference type="Gene3D" id="3.30.200.20">
    <property type="entry name" value="Phosphorylase Kinase, domain 1"/>
    <property type="match status" value="1"/>
</dbReference>